<dbReference type="EMBL" id="JBHSUA010000020">
    <property type="protein sequence ID" value="MFC6397449.1"/>
    <property type="molecule type" value="Genomic_DNA"/>
</dbReference>
<dbReference type="Proteomes" id="UP001596266">
    <property type="component" value="Unassembled WGS sequence"/>
</dbReference>
<name>A0ABW1X4Q1_9ACTN</name>
<keyword evidence="2" id="KW-1185">Reference proteome</keyword>
<reference evidence="2" key="1">
    <citation type="journal article" date="2019" name="Int. J. Syst. Evol. Microbiol.">
        <title>The Global Catalogue of Microorganisms (GCM) 10K type strain sequencing project: providing services to taxonomists for standard genome sequencing and annotation.</title>
        <authorList>
            <consortium name="The Broad Institute Genomics Platform"/>
            <consortium name="The Broad Institute Genome Sequencing Center for Infectious Disease"/>
            <person name="Wu L."/>
            <person name="Ma J."/>
        </authorList>
    </citation>
    <scope>NUCLEOTIDE SEQUENCE [LARGE SCALE GENOMIC DNA]</scope>
    <source>
        <strain evidence="2">CGMCC 1.15277</strain>
    </source>
</reference>
<comment type="caution">
    <text evidence="1">The sequence shown here is derived from an EMBL/GenBank/DDBJ whole genome shotgun (WGS) entry which is preliminary data.</text>
</comment>
<accession>A0ABW1X4Q1</accession>
<gene>
    <name evidence="1" type="ORF">ACFP57_10715</name>
</gene>
<sequence>MAYVWMAELSPGSETSQDDLAGAGLGQGFDDQSLAEAWLGEYYSDLADLGVSSVSLFEEDRLVYGPMSLEAM</sequence>
<evidence type="ECO:0000313" key="1">
    <source>
        <dbReference type="EMBL" id="MFC6397449.1"/>
    </source>
</evidence>
<organism evidence="1 2">
    <name type="scientific">Luteococcus sanguinis</name>
    <dbReference type="NCBI Taxonomy" id="174038"/>
    <lineage>
        <taxon>Bacteria</taxon>
        <taxon>Bacillati</taxon>
        <taxon>Actinomycetota</taxon>
        <taxon>Actinomycetes</taxon>
        <taxon>Propionibacteriales</taxon>
        <taxon>Propionibacteriaceae</taxon>
        <taxon>Luteococcus</taxon>
    </lineage>
</organism>
<dbReference type="RefSeq" id="WP_343885740.1">
    <property type="nucleotide sequence ID" value="NZ_BAAAKI010000010.1"/>
</dbReference>
<evidence type="ECO:0000313" key="2">
    <source>
        <dbReference type="Proteomes" id="UP001596266"/>
    </source>
</evidence>
<proteinExistence type="predicted"/>
<protein>
    <submittedName>
        <fullName evidence="1">Uncharacterized protein</fullName>
    </submittedName>
</protein>